<evidence type="ECO:0000313" key="3">
    <source>
        <dbReference type="WBParaSite" id="SCUD_0000401201-mRNA-1"/>
    </source>
</evidence>
<keyword evidence="2" id="KW-1185">Reference proteome</keyword>
<dbReference type="WBParaSite" id="SCUD_0000401201-mRNA-1">
    <property type="protein sequence ID" value="SCUD_0000401201-mRNA-1"/>
    <property type="gene ID" value="SCUD_0000401201"/>
</dbReference>
<dbReference type="AlphaFoldDB" id="A0A183JMS8"/>
<reference evidence="3" key="1">
    <citation type="submission" date="2016-06" db="UniProtKB">
        <authorList>
            <consortium name="WormBaseParasite"/>
        </authorList>
    </citation>
    <scope>IDENTIFICATION</scope>
</reference>
<reference evidence="1 2" key="2">
    <citation type="submission" date="2018-11" db="EMBL/GenBank/DDBJ databases">
        <authorList>
            <consortium name="Pathogen Informatics"/>
        </authorList>
    </citation>
    <scope>NUCLEOTIDE SEQUENCE [LARGE SCALE GENOMIC DNA]</scope>
    <source>
        <strain evidence="1">Dakar</strain>
        <strain evidence="2">Dakar, Senegal</strain>
    </source>
</reference>
<sequence>MVFEQDESKEFVLSKGRNIKMVEMELEVFFEYYQRLYTHAKIVAFLVGGEQARMMCPDWLQSVLNHQRYFLDYVQT</sequence>
<evidence type="ECO:0000313" key="2">
    <source>
        <dbReference type="Proteomes" id="UP000279833"/>
    </source>
</evidence>
<organism evidence="3">
    <name type="scientific">Schistosoma curassoni</name>
    <dbReference type="NCBI Taxonomy" id="6186"/>
    <lineage>
        <taxon>Eukaryota</taxon>
        <taxon>Metazoa</taxon>
        <taxon>Spiralia</taxon>
        <taxon>Lophotrochozoa</taxon>
        <taxon>Platyhelminthes</taxon>
        <taxon>Trematoda</taxon>
        <taxon>Digenea</taxon>
        <taxon>Strigeidida</taxon>
        <taxon>Schistosomatoidea</taxon>
        <taxon>Schistosomatidae</taxon>
        <taxon>Schistosoma</taxon>
    </lineage>
</organism>
<evidence type="ECO:0000313" key="1">
    <source>
        <dbReference type="EMBL" id="VDO85952.1"/>
    </source>
</evidence>
<accession>A0A183JMS8</accession>
<gene>
    <name evidence="1" type="ORF">SCUD_LOCUS4012</name>
</gene>
<protein>
    <submittedName>
        <fullName evidence="3">Transcriptional regulator</fullName>
    </submittedName>
</protein>
<proteinExistence type="predicted"/>
<dbReference type="EMBL" id="UZAK01004915">
    <property type="protein sequence ID" value="VDO85952.1"/>
    <property type="molecule type" value="Genomic_DNA"/>
</dbReference>
<name>A0A183JMS8_9TREM</name>
<dbReference type="Proteomes" id="UP000279833">
    <property type="component" value="Unassembled WGS sequence"/>
</dbReference>